<evidence type="ECO:0000313" key="3">
    <source>
        <dbReference type="Proteomes" id="UP000023152"/>
    </source>
</evidence>
<keyword evidence="3" id="KW-1185">Reference proteome</keyword>
<feature type="compositionally biased region" description="Basic and acidic residues" evidence="1">
    <location>
        <begin position="82"/>
        <end position="103"/>
    </location>
</feature>
<feature type="compositionally biased region" description="Polar residues" evidence="1">
    <location>
        <begin position="110"/>
        <end position="123"/>
    </location>
</feature>
<evidence type="ECO:0000313" key="2">
    <source>
        <dbReference type="EMBL" id="ETO27484.1"/>
    </source>
</evidence>
<dbReference type="AlphaFoldDB" id="X6NP75"/>
<dbReference type="EMBL" id="ASPP01007228">
    <property type="protein sequence ID" value="ETO27484.1"/>
    <property type="molecule type" value="Genomic_DNA"/>
</dbReference>
<evidence type="ECO:0000256" key="1">
    <source>
        <dbReference type="SAM" id="MobiDB-lite"/>
    </source>
</evidence>
<feature type="region of interest" description="Disordered" evidence="1">
    <location>
        <begin position="82"/>
        <end position="145"/>
    </location>
</feature>
<dbReference type="Proteomes" id="UP000023152">
    <property type="component" value="Unassembled WGS sequence"/>
</dbReference>
<comment type="caution">
    <text evidence="2">The sequence shown here is derived from an EMBL/GenBank/DDBJ whole genome shotgun (WGS) entry which is preliminary data.</text>
</comment>
<name>X6NP75_RETFI</name>
<feature type="compositionally biased region" description="Polar residues" evidence="1">
    <location>
        <begin position="135"/>
        <end position="145"/>
    </location>
</feature>
<organism evidence="2 3">
    <name type="scientific">Reticulomyxa filosa</name>
    <dbReference type="NCBI Taxonomy" id="46433"/>
    <lineage>
        <taxon>Eukaryota</taxon>
        <taxon>Sar</taxon>
        <taxon>Rhizaria</taxon>
        <taxon>Retaria</taxon>
        <taxon>Foraminifera</taxon>
        <taxon>Monothalamids</taxon>
        <taxon>Reticulomyxidae</taxon>
        <taxon>Reticulomyxa</taxon>
    </lineage>
</organism>
<protein>
    <submittedName>
        <fullName evidence="2">Uncharacterized protein</fullName>
    </submittedName>
</protein>
<proteinExistence type="predicted"/>
<sequence>MNNILCEYNIKGAATTVRCVSMSDEELKEGGQYYVDCNSHNDKLRADLRPSNTPSGQSMDSLLWTLSEELIVAKGFSLNLEEESKQNDSADAKQSEADQDQEKQLVILNDETTTTSSVPQIPSEQQNNETTTNTGTDANPSDAQN</sequence>
<feature type="compositionally biased region" description="Low complexity" evidence="1">
    <location>
        <begin position="124"/>
        <end position="134"/>
    </location>
</feature>
<accession>X6NP75</accession>
<gene>
    <name evidence="2" type="ORF">RFI_09648</name>
</gene>
<reference evidence="2 3" key="1">
    <citation type="journal article" date="2013" name="Curr. Biol.">
        <title>The Genome of the Foraminiferan Reticulomyxa filosa.</title>
        <authorList>
            <person name="Glockner G."/>
            <person name="Hulsmann N."/>
            <person name="Schleicher M."/>
            <person name="Noegel A.A."/>
            <person name="Eichinger L."/>
            <person name="Gallinger C."/>
            <person name="Pawlowski J."/>
            <person name="Sierra R."/>
            <person name="Euteneuer U."/>
            <person name="Pillet L."/>
            <person name="Moustafa A."/>
            <person name="Platzer M."/>
            <person name="Groth M."/>
            <person name="Szafranski K."/>
            <person name="Schliwa M."/>
        </authorList>
    </citation>
    <scope>NUCLEOTIDE SEQUENCE [LARGE SCALE GENOMIC DNA]</scope>
</reference>